<dbReference type="EMBL" id="UYRU01051705">
    <property type="protein sequence ID" value="VDN11552.1"/>
    <property type="molecule type" value="Genomic_DNA"/>
</dbReference>
<reference evidence="1 2" key="1">
    <citation type="submission" date="2018-11" db="EMBL/GenBank/DDBJ databases">
        <authorList>
            <consortium name="Pathogen Informatics"/>
        </authorList>
    </citation>
    <scope>NUCLEOTIDE SEQUENCE [LARGE SCALE GENOMIC DNA]</scope>
</reference>
<sequence>MLRLGKWTEVVTARFSIISANSYEYSCAPEIVFLIDRAKAVGRATHHGASTSFAVAISTTACTHCLPTSTTADVISTSTDVTRSHFCLCRDSACVGTSATNIHGSADALAVASSHPADHEYTPGRSQRLTTNAFLHRLLK</sequence>
<evidence type="ECO:0000313" key="1">
    <source>
        <dbReference type="EMBL" id="VDN11552.1"/>
    </source>
</evidence>
<gene>
    <name evidence="1" type="ORF">DILT_LOCUS7383</name>
</gene>
<name>A0A3P7NSU3_DIBLA</name>
<evidence type="ECO:0000313" key="2">
    <source>
        <dbReference type="Proteomes" id="UP000281553"/>
    </source>
</evidence>
<dbReference type="Proteomes" id="UP000281553">
    <property type="component" value="Unassembled WGS sequence"/>
</dbReference>
<organism evidence="1 2">
    <name type="scientific">Dibothriocephalus latus</name>
    <name type="common">Fish tapeworm</name>
    <name type="synonym">Diphyllobothrium latum</name>
    <dbReference type="NCBI Taxonomy" id="60516"/>
    <lineage>
        <taxon>Eukaryota</taxon>
        <taxon>Metazoa</taxon>
        <taxon>Spiralia</taxon>
        <taxon>Lophotrochozoa</taxon>
        <taxon>Platyhelminthes</taxon>
        <taxon>Cestoda</taxon>
        <taxon>Eucestoda</taxon>
        <taxon>Diphyllobothriidea</taxon>
        <taxon>Diphyllobothriidae</taxon>
        <taxon>Dibothriocephalus</taxon>
    </lineage>
</organism>
<proteinExistence type="predicted"/>
<protein>
    <submittedName>
        <fullName evidence="1">Uncharacterized protein</fullName>
    </submittedName>
</protein>
<accession>A0A3P7NSU3</accession>
<keyword evidence="2" id="KW-1185">Reference proteome</keyword>
<dbReference type="AlphaFoldDB" id="A0A3P7NSU3"/>